<dbReference type="Proteomes" id="UP000515152">
    <property type="component" value="Chromosome 11"/>
</dbReference>
<dbReference type="SUPFAM" id="SSF57586">
    <property type="entry name" value="TNF receptor-like"/>
    <property type="match status" value="2"/>
</dbReference>
<comment type="subcellular location">
    <subcellularLocation>
        <location evidence="1">Secreted</location>
    </subcellularLocation>
</comment>
<dbReference type="GO" id="GO:0005576">
    <property type="term" value="C:extracellular region"/>
    <property type="evidence" value="ECO:0007669"/>
    <property type="project" value="UniProtKB-SubCell"/>
</dbReference>
<feature type="repeat" description="TNFR-Cys" evidence="8">
    <location>
        <begin position="27"/>
        <end position="69"/>
    </location>
</feature>
<comment type="caution">
    <text evidence="8">Lacks conserved residue(s) required for the propagation of feature annotation.</text>
</comment>
<accession>A0A6P3VYK1</accession>
<dbReference type="GeneID" id="105901608"/>
<keyword evidence="2" id="KW-0964">Secreted</keyword>
<evidence type="ECO:0000313" key="12">
    <source>
        <dbReference type="Proteomes" id="UP000515152"/>
    </source>
</evidence>
<dbReference type="AlphaFoldDB" id="A0A6P3VYK1"/>
<feature type="domain" description="TNFR-Cys" evidence="11">
    <location>
        <begin position="27"/>
        <end position="69"/>
    </location>
</feature>
<keyword evidence="4" id="KW-0732">Signal</keyword>
<protein>
    <submittedName>
        <fullName evidence="13">Tumor necrosis factor receptor superfamily member 3 isoform X1</fullName>
    </submittedName>
</protein>
<evidence type="ECO:0000256" key="1">
    <source>
        <dbReference type="ARBA" id="ARBA00004613"/>
    </source>
</evidence>
<dbReference type="PANTHER" id="PTHR23097:SF181">
    <property type="entry name" value="CASPASE-8-LIKE"/>
    <property type="match status" value="1"/>
</dbReference>
<dbReference type="Gene3D" id="2.10.50.10">
    <property type="entry name" value="Tumor Necrosis Factor Receptor, subunit A, domain 2"/>
    <property type="match status" value="3"/>
</dbReference>
<dbReference type="PROSITE" id="PS50050">
    <property type="entry name" value="TNFR_NGFR_2"/>
    <property type="match status" value="1"/>
</dbReference>
<keyword evidence="10" id="KW-0812">Transmembrane</keyword>
<keyword evidence="10" id="KW-0472">Membrane</keyword>
<gene>
    <name evidence="13" type="primary">LOC105901608</name>
</gene>
<keyword evidence="12" id="KW-1185">Reference proteome</keyword>
<evidence type="ECO:0000256" key="9">
    <source>
        <dbReference type="SAM" id="MobiDB-lite"/>
    </source>
</evidence>
<dbReference type="SMART" id="SM00208">
    <property type="entry name" value="TNFR"/>
    <property type="match status" value="3"/>
</dbReference>
<reference evidence="13" key="1">
    <citation type="submission" date="2025-08" db="UniProtKB">
        <authorList>
            <consortium name="RefSeq"/>
        </authorList>
    </citation>
    <scope>IDENTIFICATION</scope>
</reference>
<keyword evidence="10" id="KW-1133">Transmembrane helix</keyword>
<evidence type="ECO:0000313" key="13">
    <source>
        <dbReference type="RefSeq" id="XP_012684545.1"/>
    </source>
</evidence>
<feature type="transmembrane region" description="Helical" evidence="10">
    <location>
        <begin position="162"/>
        <end position="186"/>
    </location>
</feature>
<dbReference type="RefSeq" id="XP_012684545.1">
    <property type="nucleotide sequence ID" value="XM_012829091.3"/>
</dbReference>
<keyword evidence="3" id="KW-0053">Apoptosis</keyword>
<evidence type="ECO:0000256" key="7">
    <source>
        <dbReference type="ARBA" id="ARBA00023180"/>
    </source>
</evidence>
<dbReference type="GO" id="GO:0006915">
    <property type="term" value="P:apoptotic process"/>
    <property type="evidence" value="ECO:0007669"/>
    <property type="project" value="UniProtKB-KW"/>
</dbReference>
<dbReference type="InterPro" id="IPR001368">
    <property type="entry name" value="TNFR/NGFR_Cys_rich_reg"/>
</dbReference>
<evidence type="ECO:0000256" key="4">
    <source>
        <dbReference type="ARBA" id="ARBA00022729"/>
    </source>
</evidence>
<dbReference type="InterPro" id="IPR052459">
    <property type="entry name" value="TNFRSF_decoy_receptor"/>
</dbReference>
<name>A0A6P3VYK1_CLUHA</name>
<evidence type="ECO:0000256" key="8">
    <source>
        <dbReference type="PROSITE-ProRule" id="PRU00206"/>
    </source>
</evidence>
<evidence type="ECO:0000256" key="10">
    <source>
        <dbReference type="SAM" id="Phobius"/>
    </source>
</evidence>
<dbReference type="Pfam" id="PF00020">
    <property type="entry name" value="TNFR_c6"/>
    <property type="match status" value="2"/>
</dbReference>
<keyword evidence="5" id="KW-0677">Repeat</keyword>
<evidence type="ECO:0000256" key="3">
    <source>
        <dbReference type="ARBA" id="ARBA00022703"/>
    </source>
</evidence>
<feature type="compositionally biased region" description="Polar residues" evidence="9">
    <location>
        <begin position="273"/>
        <end position="284"/>
    </location>
</feature>
<dbReference type="KEGG" id="char:105901608"/>
<evidence type="ECO:0000256" key="5">
    <source>
        <dbReference type="ARBA" id="ARBA00022737"/>
    </source>
</evidence>
<proteinExistence type="predicted"/>
<dbReference type="PANTHER" id="PTHR23097">
    <property type="entry name" value="TUMOR NECROSIS FACTOR RECEPTOR SUPERFAMILY MEMBER"/>
    <property type="match status" value="1"/>
</dbReference>
<keyword evidence="7" id="KW-0325">Glycoprotein</keyword>
<keyword evidence="6 8" id="KW-1015">Disulfide bond</keyword>
<evidence type="ECO:0000259" key="11">
    <source>
        <dbReference type="PROSITE" id="PS50050"/>
    </source>
</evidence>
<evidence type="ECO:0000256" key="2">
    <source>
        <dbReference type="ARBA" id="ARBA00022525"/>
    </source>
</evidence>
<dbReference type="SMART" id="SM01411">
    <property type="entry name" value="Ephrin_rec_like"/>
    <property type="match status" value="2"/>
</dbReference>
<keyword evidence="13" id="KW-0675">Receptor</keyword>
<evidence type="ECO:0000256" key="6">
    <source>
        <dbReference type="ARBA" id="ARBA00023157"/>
    </source>
</evidence>
<feature type="disulfide bond" evidence="8">
    <location>
        <begin position="28"/>
        <end position="43"/>
    </location>
</feature>
<organism evidence="12 13">
    <name type="scientific">Clupea harengus</name>
    <name type="common">Atlantic herring</name>
    <dbReference type="NCBI Taxonomy" id="7950"/>
    <lineage>
        <taxon>Eukaryota</taxon>
        <taxon>Metazoa</taxon>
        <taxon>Chordata</taxon>
        <taxon>Craniata</taxon>
        <taxon>Vertebrata</taxon>
        <taxon>Euteleostomi</taxon>
        <taxon>Actinopterygii</taxon>
        <taxon>Neopterygii</taxon>
        <taxon>Teleostei</taxon>
        <taxon>Clupei</taxon>
        <taxon>Clupeiformes</taxon>
        <taxon>Clupeoidei</taxon>
        <taxon>Clupeidae</taxon>
        <taxon>Clupea</taxon>
    </lineage>
</organism>
<feature type="region of interest" description="Disordered" evidence="9">
    <location>
        <begin position="270"/>
        <end position="293"/>
    </location>
</feature>
<dbReference type="OrthoDB" id="9950067at2759"/>
<sequence length="293" mass="31966">MGCDKCPKGEYMVTDCSTLKNSTNCARCPKNHYTEGDNNLLKCIVCKDCSSAEHLREKTSCLPDRDVQCECEEGFYCTDPKAVSCTHCEVRTKCRPGQGAVKFGASEDTSCEPCPQGTFSNVTGYSPCRPHTNCEGQEVKQKGTDITDAVCDKPLCSTPHGYWLLPAGLWVGLIVSALIIAAYFYWKAKRRSRHTVSFPDDCVVSVSPALAPDILLPPQELYKNDCIEIMPLTCPVETSSISSCECVPSPTLTSQTSPMRLIHLPSATWGPSGDSNGSSVCQSEPQEDEWHGT</sequence>